<feature type="active site" description="Charge relay system" evidence="6">
    <location>
        <position position="51"/>
    </location>
</feature>
<evidence type="ECO:0000256" key="2">
    <source>
        <dbReference type="ARBA" id="ARBA00009760"/>
    </source>
</evidence>
<comment type="catalytic activity">
    <reaction evidence="5 8">
        <text>urate + O2 + H2O = 5-hydroxyisourate + H2O2</text>
        <dbReference type="Rhea" id="RHEA:21368"/>
        <dbReference type="ChEBI" id="CHEBI:15377"/>
        <dbReference type="ChEBI" id="CHEBI:15379"/>
        <dbReference type="ChEBI" id="CHEBI:16240"/>
        <dbReference type="ChEBI" id="CHEBI:17775"/>
        <dbReference type="ChEBI" id="CHEBI:18072"/>
        <dbReference type="EC" id="1.7.3.3"/>
    </reaction>
</comment>
<feature type="binding site" evidence="7">
    <location>
        <position position="96"/>
    </location>
    <ligand>
        <name>urate</name>
        <dbReference type="ChEBI" id="CHEBI:17775"/>
    </ligand>
</feature>
<dbReference type="GO" id="GO:0019628">
    <property type="term" value="P:urate catabolic process"/>
    <property type="evidence" value="ECO:0007669"/>
    <property type="project" value="UniProtKB-UniPathway"/>
</dbReference>
<feature type="binding site" evidence="7">
    <location>
        <position position="287"/>
    </location>
    <ligand>
        <name>urate</name>
        <dbReference type="ChEBI" id="CHEBI:17775"/>
    </ligand>
</feature>
<accession>A0A3E0W1I4</accession>
<feature type="binding site" evidence="7">
    <location>
        <position position="201"/>
    </location>
    <ligand>
        <name>urate</name>
        <dbReference type="ChEBI" id="CHEBI:17775"/>
    </ligand>
</feature>
<dbReference type="OrthoDB" id="9809009at2"/>
<dbReference type="EMBL" id="NBXB01000015">
    <property type="protein sequence ID" value="RFA16016.1"/>
    <property type="molecule type" value="Genomic_DNA"/>
</dbReference>
<dbReference type="PANTHER" id="PTHR42874:SF1">
    <property type="entry name" value="URICASE"/>
    <property type="match status" value="1"/>
</dbReference>
<dbReference type="GO" id="GO:0004846">
    <property type="term" value="F:urate oxidase activity"/>
    <property type="evidence" value="ECO:0007669"/>
    <property type="project" value="UniProtKB-EC"/>
</dbReference>
<gene>
    <name evidence="10" type="ORF">B7R22_04565</name>
</gene>
<comment type="caution">
    <text evidence="10">The sequence shown here is derived from an EMBL/GenBank/DDBJ whole genome shotgun (WGS) entry which is preliminary data.</text>
</comment>
<evidence type="ECO:0000313" key="11">
    <source>
        <dbReference type="Proteomes" id="UP000256541"/>
    </source>
</evidence>
<dbReference type="PRINTS" id="PR00093">
    <property type="entry name" value="URICASE"/>
</dbReference>
<evidence type="ECO:0000256" key="6">
    <source>
        <dbReference type="PIRSR" id="PIRSR000241-1"/>
    </source>
</evidence>
<evidence type="ECO:0000256" key="8">
    <source>
        <dbReference type="RuleBase" id="RU004455"/>
    </source>
</evidence>
<dbReference type="NCBIfam" id="TIGR03383">
    <property type="entry name" value="urate_oxi"/>
    <property type="match status" value="1"/>
</dbReference>
<feature type="binding site" evidence="7">
    <location>
        <position position="261"/>
    </location>
    <ligand>
        <name>urate</name>
        <dbReference type="ChEBI" id="CHEBI:17775"/>
    </ligand>
</feature>
<dbReference type="AlphaFoldDB" id="A0A3E0W1I4"/>
<reference evidence="10 11" key="1">
    <citation type="submission" date="2017-04" db="EMBL/GenBank/DDBJ databases">
        <title>Comparative genome analysis of Subtercola boreus.</title>
        <authorList>
            <person name="Cho Y.-J."/>
            <person name="Cho A."/>
            <person name="Kim O.-S."/>
            <person name="Lee J.-I."/>
        </authorList>
    </citation>
    <scope>NUCLEOTIDE SEQUENCE [LARGE SCALE GENOMIC DNA]</scope>
    <source>
        <strain evidence="10 11">P27479</strain>
    </source>
</reference>
<protein>
    <recommendedName>
        <fullName evidence="5 8">Uricase</fullName>
        <ecNumber evidence="5 8">1.7.3.3</ecNumber>
    </recommendedName>
    <alternativeName>
        <fullName evidence="5">Urate oxidase</fullName>
    </alternativeName>
</protein>
<evidence type="ECO:0000313" key="10">
    <source>
        <dbReference type="EMBL" id="RFA16016.1"/>
    </source>
</evidence>
<name>A0A3E0W1I4_9MICO</name>
<dbReference type="Pfam" id="PF01014">
    <property type="entry name" value="Uricase"/>
    <property type="match status" value="2"/>
</dbReference>
<evidence type="ECO:0000256" key="5">
    <source>
        <dbReference type="PIRNR" id="PIRNR000241"/>
    </source>
</evidence>
<dbReference type="SUPFAM" id="SSF55620">
    <property type="entry name" value="Tetrahydrobiopterin biosynthesis enzymes-like"/>
    <property type="match status" value="2"/>
</dbReference>
<evidence type="ECO:0000256" key="1">
    <source>
        <dbReference type="ARBA" id="ARBA00004831"/>
    </source>
</evidence>
<dbReference type="Proteomes" id="UP000256541">
    <property type="component" value="Unassembled WGS sequence"/>
</dbReference>
<feature type="region of interest" description="Disordered" evidence="9">
    <location>
        <begin position="1"/>
        <end position="43"/>
    </location>
</feature>
<dbReference type="InterPro" id="IPR002042">
    <property type="entry name" value="Uricase"/>
</dbReference>
<feature type="binding site" evidence="7">
    <location>
        <position position="287"/>
    </location>
    <ligand>
        <name>O2</name>
        <dbReference type="ChEBI" id="CHEBI:15379"/>
    </ligand>
</feature>
<feature type="binding site" evidence="7">
    <location>
        <position position="96"/>
    </location>
    <ligand>
        <name>O2</name>
        <dbReference type="ChEBI" id="CHEBI:15379"/>
    </ligand>
</feature>
<dbReference type="Gene3D" id="3.10.270.10">
    <property type="entry name" value="Urate Oxidase"/>
    <property type="match status" value="1"/>
</dbReference>
<feature type="binding site" evidence="7">
    <location>
        <position position="97"/>
    </location>
    <ligand>
        <name>urate</name>
        <dbReference type="ChEBI" id="CHEBI:17775"/>
    </ligand>
</feature>
<feature type="binding site" evidence="7">
    <location>
        <position position="218"/>
    </location>
    <ligand>
        <name>5-hydroxyisourate</name>
        <dbReference type="ChEBI" id="CHEBI:18072"/>
    </ligand>
</feature>
<organism evidence="10 11">
    <name type="scientific">Subtercola boreus</name>
    <dbReference type="NCBI Taxonomy" id="120213"/>
    <lineage>
        <taxon>Bacteria</taxon>
        <taxon>Bacillati</taxon>
        <taxon>Actinomycetota</taxon>
        <taxon>Actinomycetes</taxon>
        <taxon>Micrococcales</taxon>
        <taxon>Microbacteriaceae</taxon>
        <taxon>Subtercola</taxon>
    </lineage>
</organism>
<dbReference type="UniPathway" id="UPA00394">
    <property type="reaction ID" value="UER00650"/>
</dbReference>
<comment type="similarity">
    <text evidence="2 5 8">Belongs to the uricase family.</text>
</comment>
<sequence>MPPGWPVCPSSPVNQLSQPVPSAAPCSPLPSPTPKETHPVSIVLGPNRYGKAESRVVRIYRDEARHEIRDINVSTALRGDFAGAHLFGDQSKVLPTDSQKQTAYAFAKEKGLVSIEDYGMTLGSHLVDTVEHIDSARVEIEEFAWQRVLVDGAEHDHTWIRQGQETRTAAITVTGRGATRETTVIAGFKDLTILKSTGSEFAGFYQDPYTVLEPTNDRIMATSLVAQWRFSGTPTSWESVYAGVKQILVSTFATVHSLALQQTLYEMGKAVLEEFDDIVEIRFSAPNKHHFLYNLAPFGIENNNEVFNADDRPYGLIQATVLRDDVAPAPAEAWDSYTGLV</sequence>
<feature type="binding site" evidence="7">
    <location>
        <position position="97"/>
    </location>
    <ligand>
        <name>5-hydroxyisourate</name>
        <dbReference type="ChEBI" id="CHEBI:18072"/>
    </ligand>
</feature>
<comment type="function">
    <text evidence="5 8">Catalyzes the oxidation of uric acid to 5-hydroxyisourate, which is further processed to form (S)-allantoin.</text>
</comment>
<feature type="binding site" evidence="7">
    <location>
        <position position="261"/>
    </location>
    <ligand>
        <name>5-hydroxyisourate</name>
        <dbReference type="ChEBI" id="CHEBI:18072"/>
    </ligand>
</feature>
<evidence type="ECO:0000256" key="3">
    <source>
        <dbReference type="ARBA" id="ARBA00022631"/>
    </source>
</evidence>
<feature type="active site" description="Charge relay system" evidence="6">
    <location>
        <position position="96"/>
    </location>
</feature>
<comment type="pathway">
    <text evidence="1 5">Purine metabolism; urate degradation; (S)-allantoin from urate: step 1/3.</text>
</comment>
<evidence type="ECO:0000256" key="9">
    <source>
        <dbReference type="SAM" id="MobiDB-lite"/>
    </source>
</evidence>
<proteinExistence type="inferred from homology"/>
<dbReference type="PIRSF" id="PIRSF000241">
    <property type="entry name" value="Urate_oxidase"/>
    <property type="match status" value="1"/>
</dbReference>
<dbReference type="GO" id="GO:0006144">
    <property type="term" value="P:purine nucleobase metabolic process"/>
    <property type="evidence" value="ECO:0007669"/>
    <property type="project" value="UniProtKB-KW"/>
</dbReference>
<feature type="binding site" evidence="7">
    <location>
        <position position="201"/>
    </location>
    <ligand>
        <name>5-hydroxyisourate</name>
        <dbReference type="ChEBI" id="CHEBI:18072"/>
    </ligand>
</feature>
<evidence type="ECO:0000256" key="4">
    <source>
        <dbReference type="ARBA" id="ARBA00023002"/>
    </source>
</evidence>
<keyword evidence="4 5" id="KW-0560">Oxidoreductase</keyword>
<dbReference type="EC" id="1.7.3.3" evidence="5 8"/>
<feature type="active site" description="Charge relay system" evidence="6">
    <location>
        <position position="289"/>
    </location>
</feature>
<evidence type="ECO:0000256" key="7">
    <source>
        <dbReference type="PIRSR" id="PIRSR000241-2"/>
    </source>
</evidence>
<dbReference type="PANTHER" id="PTHR42874">
    <property type="entry name" value="URICASE"/>
    <property type="match status" value="1"/>
</dbReference>
<feature type="binding site" evidence="7">
    <location>
        <position position="96"/>
    </location>
    <ligand>
        <name>5-hydroxyisourate</name>
        <dbReference type="ChEBI" id="CHEBI:18072"/>
    </ligand>
</feature>
<feature type="binding site" evidence="7">
    <location>
        <position position="218"/>
    </location>
    <ligand>
        <name>urate</name>
        <dbReference type="ChEBI" id="CHEBI:17775"/>
    </ligand>
</feature>
<feature type="binding site" evidence="7">
    <location>
        <position position="287"/>
    </location>
    <ligand>
        <name>5-hydroxyisourate</name>
        <dbReference type="ChEBI" id="CHEBI:18072"/>
    </ligand>
</feature>
<keyword evidence="3 5" id="KW-0659">Purine metabolism</keyword>